<sequence length="821" mass="90117">MRFSSKIEKERHEPWAAHYLNYALLKRKQHDIEDVQDKPGHEHVFEARKHIFQGELDSQIQQMLVFYASKSDEIFNSVKELENEINHEENTTLQDEELPDAEKVDLITSLIEKLQDQGRRIVHLTRFVSLNMQGIRKILKKYAKHQGTMEPQKGYLALEIEHPHEGHKFMQGTFLPESLSKELNDLLEHKQLVTATQIIKTSYSELRRYRAELVLHSQPDLGNLESLDGNSETIEAIFDEMDSTEVHARRNAGLVHSKTFADKLAGLFNPPPEDEAAVATPLGLYLNCASAGLYMANYQLVIPTVSKFLQHMGVDQSAAGLVIGCCDIASIPVTVAYSVWTNYSYKSPVICSAIACILGNIIYSASYDFRSLTMLFAARLATGLGSARAVNRRYIADFVSKKDRTKASGAFVSANAVGMALGPLLALPLGKFPDLHFHGWTFNGLTMASYIMAIIWASLLFFTIFFFEEPLKHGPRMSDIEEAQKKAGRAKDEQRRAQRTGEGSASAQQPLLNGDADVEQGGGQERSSEETRMLRRSLSWRPESAGPSDSKKPKKQPSTLKGIMSSTIPPTLATVLTLWVSQVVRQAYVDGLPAFTETLYGWQPGAVGILLTIWGFSTLPVNWVVGKLSSKVPDRVLITGAIIACGAGCVGLAMGGYPIWLYLLGGFLAYVGSLVLEGASMSMMSKVIHPSLAKGTFNAGLLATESGTTGRLCGNLLESGVSKATHASDPDNIVKFAVTCYAAVGVLLTLVQLLVFGIWRRLKGGGLEPSSAPDLGSIFTVSGSAWNGNWESIVLLTIVRLLSDGIWRRLKGNLELALLAP</sequence>
<organism evidence="9 10">
    <name type="scientific">Apatococcus lobatus</name>
    <dbReference type="NCBI Taxonomy" id="904363"/>
    <lineage>
        <taxon>Eukaryota</taxon>
        <taxon>Viridiplantae</taxon>
        <taxon>Chlorophyta</taxon>
        <taxon>core chlorophytes</taxon>
        <taxon>Trebouxiophyceae</taxon>
        <taxon>Chlorellales</taxon>
        <taxon>Chlorellaceae</taxon>
        <taxon>Apatococcus</taxon>
    </lineage>
</organism>
<dbReference type="AlphaFoldDB" id="A0AAW1REX9"/>
<feature type="transmembrane region" description="Helical" evidence="7">
    <location>
        <begin position="410"/>
        <end position="427"/>
    </location>
</feature>
<dbReference type="EMBL" id="JALJOS010000012">
    <property type="protein sequence ID" value="KAK9832195.1"/>
    <property type="molecule type" value="Genomic_DNA"/>
</dbReference>
<dbReference type="Proteomes" id="UP001438707">
    <property type="component" value="Unassembled WGS sequence"/>
</dbReference>
<keyword evidence="5" id="KW-0175">Coiled coil</keyword>
<evidence type="ECO:0000313" key="10">
    <source>
        <dbReference type="Proteomes" id="UP001438707"/>
    </source>
</evidence>
<comment type="subcellular location">
    <subcellularLocation>
        <location evidence="1">Membrane</location>
        <topology evidence="1">Multi-pass membrane protein</topology>
    </subcellularLocation>
</comment>
<reference evidence="9 10" key="1">
    <citation type="journal article" date="2024" name="Nat. Commun.">
        <title>Phylogenomics reveals the evolutionary origins of lichenization in chlorophyte algae.</title>
        <authorList>
            <person name="Puginier C."/>
            <person name="Libourel C."/>
            <person name="Otte J."/>
            <person name="Skaloud P."/>
            <person name="Haon M."/>
            <person name="Grisel S."/>
            <person name="Petersen M."/>
            <person name="Berrin J.G."/>
            <person name="Delaux P.M."/>
            <person name="Dal Grande F."/>
            <person name="Keller J."/>
        </authorList>
    </citation>
    <scope>NUCLEOTIDE SEQUENCE [LARGE SCALE GENOMIC DNA]</scope>
    <source>
        <strain evidence="9 10">SAG 2145</strain>
    </source>
</reference>
<feature type="transmembrane region" description="Helical" evidence="7">
    <location>
        <begin position="347"/>
        <end position="366"/>
    </location>
</feature>
<feature type="transmembrane region" description="Helical" evidence="7">
    <location>
        <begin position="636"/>
        <end position="653"/>
    </location>
</feature>
<feature type="domain" description="SPX" evidence="8">
    <location>
        <begin position="1"/>
        <end position="156"/>
    </location>
</feature>
<evidence type="ECO:0000256" key="3">
    <source>
        <dbReference type="ARBA" id="ARBA00022989"/>
    </source>
</evidence>
<protein>
    <recommendedName>
        <fullName evidence="8">SPX domain-containing protein</fullName>
    </recommendedName>
</protein>
<keyword evidence="4 7" id="KW-0472">Membrane</keyword>
<dbReference type="InterPro" id="IPR011701">
    <property type="entry name" value="MFS"/>
</dbReference>
<evidence type="ECO:0000256" key="1">
    <source>
        <dbReference type="ARBA" id="ARBA00004141"/>
    </source>
</evidence>
<feature type="region of interest" description="Disordered" evidence="6">
    <location>
        <begin position="483"/>
        <end position="563"/>
    </location>
</feature>
<evidence type="ECO:0000313" key="9">
    <source>
        <dbReference type="EMBL" id="KAK9832195.1"/>
    </source>
</evidence>
<dbReference type="Pfam" id="PF07690">
    <property type="entry name" value="MFS_1"/>
    <property type="match status" value="1"/>
</dbReference>
<feature type="transmembrane region" description="Helical" evidence="7">
    <location>
        <begin position="600"/>
        <end position="624"/>
    </location>
</feature>
<comment type="caution">
    <text evidence="9">The sequence shown here is derived from an EMBL/GenBank/DDBJ whole genome shotgun (WGS) entry which is preliminary data.</text>
</comment>
<dbReference type="SUPFAM" id="SSF103473">
    <property type="entry name" value="MFS general substrate transporter"/>
    <property type="match status" value="1"/>
</dbReference>
<feature type="compositionally biased region" description="Polar residues" evidence="6">
    <location>
        <begin position="501"/>
        <end position="511"/>
    </location>
</feature>
<dbReference type="PROSITE" id="PS51382">
    <property type="entry name" value="SPX"/>
    <property type="match status" value="1"/>
</dbReference>
<feature type="compositionally biased region" description="Basic and acidic residues" evidence="6">
    <location>
        <begin position="483"/>
        <end position="496"/>
    </location>
</feature>
<accession>A0AAW1REX9</accession>
<evidence type="ECO:0000256" key="7">
    <source>
        <dbReference type="SAM" id="Phobius"/>
    </source>
</evidence>
<feature type="coiled-coil region" evidence="5">
    <location>
        <begin position="71"/>
        <end position="98"/>
    </location>
</feature>
<dbReference type="InterPro" id="IPR004331">
    <property type="entry name" value="SPX_dom"/>
</dbReference>
<dbReference type="GO" id="GO:0016020">
    <property type="term" value="C:membrane"/>
    <property type="evidence" value="ECO:0007669"/>
    <property type="project" value="UniProtKB-SubCell"/>
</dbReference>
<dbReference type="InterPro" id="IPR036259">
    <property type="entry name" value="MFS_trans_sf"/>
</dbReference>
<feature type="transmembrane region" description="Helical" evidence="7">
    <location>
        <begin position="736"/>
        <end position="759"/>
    </location>
</feature>
<feature type="transmembrane region" description="Helical" evidence="7">
    <location>
        <begin position="372"/>
        <end position="390"/>
    </location>
</feature>
<evidence type="ECO:0000256" key="5">
    <source>
        <dbReference type="SAM" id="Coils"/>
    </source>
</evidence>
<evidence type="ECO:0000256" key="2">
    <source>
        <dbReference type="ARBA" id="ARBA00022692"/>
    </source>
</evidence>
<feature type="transmembrane region" description="Helical" evidence="7">
    <location>
        <begin position="659"/>
        <end position="676"/>
    </location>
</feature>
<dbReference type="Gene3D" id="1.20.1250.20">
    <property type="entry name" value="MFS general substrate transporter like domains"/>
    <property type="match status" value="2"/>
</dbReference>
<name>A0AAW1REX9_9CHLO</name>
<keyword evidence="2 7" id="KW-0812">Transmembrane</keyword>
<dbReference type="GO" id="GO:0022857">
    <property type="term" value="F:transmembrane transporter activity"/>
    <property type="evidence" value="ECO:0007669"/>
    <property type="project" value="InterPro"/>
</dbReference>
<evidence type="ECO:0000256" key="4">
    <source>
        <dbReference type="ARBA" id="ARBA00023136"/>
    </source>
</evidence>
<keyword evidence="3 7" id="KW-1133">Transmembrane helix</keyword>
<feature type="transmembrane region" description="Helical" evidence="7">
    <location>
        <begin position="560"/>
        <end position="580"/>
    </location>
</feature>
<dbReference type="PANTHER" id="PTHR23510:SF64">
    <property type="entry name" value="INNER MEMBRANE TRANSPORT PROTEIN YAJR"/>
    <property type="match status" value="1"/>
</dbReference>
<feature type="transmembrane region" description="Helical" evidence="7">
    <location>
        <begin position="447"/>
        <end position="467"/>
    </location>
</feature>
<feature type="transmembrane region" description="Helical" evidence="7">
    <location>
        <begin position="318"/>
        <end position="340"/>
    </location>
</feature>
<evidence type="ECO:0000259" key="8">
    <source>
        <dbReference type="PROSITE" id="PS51382"/>
    </source>
</evidence>
<keyword evidence="10" id="KW-1185">Reference proteome</keyword>
<evidence type="ECO:0000256" key="6">
    <source>
        <dbReference type="SAM" id="MobiDB-lite"/>
    </source>
</evidence>
<proteinExistence type="predicted"/>
<dbReference type="PANTHER" id="PTHR23510">
    <property type="entry name" value="INNER MEMBRANE TRANSPORT PROTEIN YAJR"/>
    <property type="match status" value="1"/>
</dbReference>
<dbReference type="InterPro" id="IPR051068">
    <property type="entry name" value="MFS_Domain-Containing_Protein"/>
</dbReference>
<gene>
    <name evidence="9" type="ORF">WJX74_002578</name>
</gene>